<proteinExistence type="predicted"/>
<dbReference type="HOGENOM" id="CLU_1741795_0_0_1"/>
<dbReference type="VEuPathDB" id="FungiDB:TSTA_040910"/>
<dbReference type="PROSITE" id="PS51253">
    <property type="entry name" value="HTH_CENPB"/>
    <property type="match status" value="1"/>
</dbReference>
<dbReference type="AlphaFoldDB" id="B8MIC8"/>
<evidence type="ECO:0000313" key="4">
    <source>
        <dbReference type="Proteomes" id="UP000001745"/>
    </source>
</evidence>
<accession>B8MIC8</accession>
<keyword evidence="4" id="KW-1185">Reference proteome</keyword>
<dbReference type="SMART" id="SM00674">
    <property type="entry name" value="CENPB"/>
    <property type="match status" value="1"/>
</dbReference>
<dbReference type="InterPro" id="IPR006600">
    <property type="entry name" value="HTH_CenpB_DNA-bd_dom"/>
</dbReference>
<organism evidence="3 4">
    <name type="scientific">Talaromyces stipitatus (strain ATCC 10500 / CBS 375.48 / QM 6759 / NRRL 1006)</name>
    <name type="common">Penicillium stipitatum</name>
    <dbReference type="NCBI Taxonomy" id="441959"/>
    <lineage>
        <taxon>Eukaryota</taxon>
        <taxon>Fungi</taxon>
        <taxon>Dikarya</taxon>
        <taxon>Ascomycota</taxon>
        <taxon>Pezizomycotina</taxon>
        <taxon>Eurotiomycetes</taxon>
        <taxon>Eurotiomycetidae</taxon>
        <taxon>Eurotiales</taxon>
        <taxon>Trichocomaceae</taxon>
        <taxon>Talaromyces</taxon>
        <taxon>Talaromyces sect. Talaromyces</taxon>
    </lineage>
</organism>
<protein>
    <recommendedName>
        <fullName evidence="2">HTH CENPB-type domain-containing protein</fullName>
    </recommendedName>
</protein>
<dbReference type="PhylomeDB" id="B8MIC8"/>
<gene>
    <name evidence="3" type="ORF">TSTA_040910</name>
</gene>
<dbReference type="EMBL" id="EQ962657">
    <property type="protein sequence ID" value="EED14612.1"/>
    <property type="molecule type" value="Genomic_DNA"/>
</dbReference>
<evidence type="ECO:0000259" key="2">
    <source>
        <dbReference type="PROSITE" id="PS51253"/>
    </source>
</evidence>
<name>B8MIC8_TALSN</name>
<dbReference type="OMA" id="HYFPNIK"/>
<reference evidence="4" key="1">
    <citation type="journal article" date="2015" name="Genome Announc.">
        <title>Genome sequence of the AIDS-associated pathogen Penicillium marneffei (ATCC18224) and its near taxonomic relative Talaromyces stipitatus (ATCC10500).</title>
        <authorList>
            <person name="Nierman W.C."/>
            <person name="Fedorova-Abrams N.D."/>
            <person name="Andrianopoulos A."/>
        </authorList>
    </citation>
    <scope>NUCLEOTIDE SEQUENCE [LARGE SCALE GENOMIC DNA]</scope>
    <source>
        <strain evidence="4">ATCC 10500 / CBS 375.48 / QM 6759 / NRRL 1006</strain>
    </source>
</reference>
<dbReference type="Pfam" id="PF03221">
    <property type="entry name" value="HTH_Tnp_Tc5"/>
    <property type="match status" value="1"/>
</dbReference>
<evidence type="ECO:0000256" key="1">
    <source>
        <dbReference type="ARBA" id="ARBA00023125"/>
    </source>
</evidence>
<feature type="domain" description="HTH CENPB-type" evidence="2">
    <location>
        <begin position="40"/>
        <end position="114"/>
    </location>
</feature>
<keyword evidence="1" id="KW-0238">DNA-binding</keyword>
<dbReference type="Proteomes" id="UP000001745">
    <property type="component" value="Unassembled WGS sequence"/>
</dbReference>
<sequence>MPSEESKIQKAKKIAELAREFDVPYERLWRRVQGSASQLNRRPAHKRLSDDQERVVIIWLEDLDDRGVPPTIWVIKNYTEKVLQNMHPNADPPPRLGDRWVYRFFKRLPKEYKKTIDPDCYLAEDPGVIEAWFDRLRIQLETHYTAKMSI</sequence>
<dbReference type="InParanoid" id="B8MIC8"/>
<evidence type="ECO:0000313" key="3">
    <source>
        <dbReference type="EMBL" id="EED14612.1"/>
    </source>
</evidence>
<dbReference type="GO" id="GO:0003677">
    <property type="term" value="F:DNA binding"/>
    <property type="evidence" value="ECO:0007669"/>
    <property type="project" value="UniProtKB-KW"/>
</dbReference>
<dbReference type="RefSeq" id="XP_002484565.1">
    <property type="nucleotide sequence ID" value="XM_002484520.1"/>
</dbReference>
<dbReference type="GeneID" id="8099899"/>
<dbReference type="OrthoDB" id="4230268at2759"/>